<feature type="compositionally biased region" description="Basic and acidic residues" evidence="1">
    <location>
        <begin position="222"/>
        <end position="237"/>
    </location>
</feature>
<sequence>MPIPLKASDSRKDISTPTAEQQPEPELMPAPVSNLTTTTNEQPKNNEENLLVDQQSEKPWPKQLPLLPPKTWDEYPKLPITNHPRTPNSTKLLVRFLIGLSNLTFFAGSFAGIVAVFYQRYLFPKLSAARERLLSLNFSALESQEKLFKELRSLVQWYPELFRSATKCIDFIDNKGSEGIKYKNEKPEFFDKLKEESFNESNDLKIQDQKSLTSSESVSPEFSRKEENHSTLDDCAKSNHSLNKSTNESVNRLAEALQRRENSRLEKGLESQVEYSRAKIFSDSLKSIRLKLYSSTDHLFLTNYSRSGNSYFTQKSLMNSLSASDLELEQTDGQGKNHNLQDHTKALSDFKREVRSMKGMLLNRRNFSS</sequence>
<reference evidence="3" key="1">
    <citation type="submission" date="2022-06" db="EMBL/GenBank/DDBJ databases">
        <authorList>
            <consortium name="SYNGENTA / RWTH Aachen University"/>
        </authorList>
    </citation>
    <scope>NUCLEOTIDE SEQUENCE</scope>
</reference>
<evidence type="ECO:0000313" key="4">
    <source>
        <dbReference type="Proteomes" id="UP001153365"/>
    </source>
</evidence>
<feature type="compositionally biased region" description="Polar residues" evidence="1">
    <location>
        <begin position="209"/>
        <end position="220"/>
    </location>
</feature>
<evidence type="ECO:0000256" key="1">
    <source>
        <dbReference type="SAM" id="MobiDB-lite"/>
    </source>
</evidence>
<feature type="region of interest" description="Disordered" evidence="1">
    <location>
        <begin position="201"/>
        <end position="250"/>
    </location>
</feature>
<evidence type="ECO:0000256" key="2">
    <source>
        <dbReference type="SAM" id="Phobius"/>
    </source>
</evidence>
<keyword evidence="2" id="KW-0812">Transmembrane</keyword>
<feature type="compositionally biased region" description="Polar residues" evidence="1">
    <location>
        <begin position="238"/>
        <end position="250"/>
    </location>
</feature>
<dbReference type="AlphaFoldDB" id="A0AAV0BEE2"/>
<feature type="region of interest" description="Disordered" evidence="1">
    <location>
        <begin position="1"/>
        <end position="48"/>
    </location>
</feature>
<evidence type="ECO:0000313" key="3">
    <source>
        <dbReference type="EMBL" id="CAH7684794.1"/>
    </source>
</evidence>
<keyword evidence="2" id="KW-1133">Transmembrane helix</keyword>
<dbReference type="EMBL" id="CALTRL010005688">
    <property type="protein sequence ID" value="CAH7684794.1"/>
    <property type="molecule type" value="Genomic_DNA"/>
</dbReference>
<keyword evidence="4" id="KW-1185">Reference proteome</keyword>
<dbReference type="Proteomes" id="UP001153365">
    <property type="component" value="Unassembled WGS sequence"/>
</dbReference>
<proteinExistence type="predicted"/>
<keyword evidence="2" id="KW-0472">Membrane</keyword>
<feature type="compositionally biased region" description="Polar residues" evidence="1">
    <location>
        <begin position="33"/>
        <end position="43"/>
    </location>
</feature>
<accession>A0AAV0BEE2</accession>
<name>A0AAV0BEE2_PHAPC</name>
<protein>
    <submittedName>
        <fullName evidence="3">Expressed protein</fullName>
    </submittedName>
</protein>
<gene>
    <name evidence="3" type="ORF">PPACK8108_LOCUS19220</name>
</gene>
<feature type="transmembrane region" description="Helical" evidence="2">
    <location>
        <begin position="92"/>
        <end position="118"/>
    </location>
</feature>
<comment type="caution">
    <text evidence="3">The sequence shown here is derived from an EMBL/GenBank/DDBJ whole genome shotgun (WGS) entry which is preliminary data.</text>
</comment>
<organism evidence="3 4">
    <name type="scientific">Phakopsora pachyrhizi</name>
    <name type="common">Asian soybean rust disease fungus</name>
    <dbReference type="NCBI Taxonomy" id="170000"/>
    <lineage>
        <taxon>Eukaryota</taxon>
        <taxon>Fungi</taxon>
        <taxon>Dikarya</taxon>
        <taxon>Basidiomycota</taxon>
        <taxon>Pucciniomycotina</taxon>
        <taxon>Pucciniomycetes</taxon>
        <taxon>Pucciniales</taxon>
        <taxon>Phakopsoraceae</taxon>
        <taxon>Phakopsora</taxon>
    </lineage>
</organism>